<dbReference type="Pfam" id="PF01048">
    <property type="entry name" value="PNP_UDP_1"/>
    <property type="match status" value="1"/>
</dbReference>
<keyword evidence="3" id="KW-0326">Glycosidase</keyword>
<feature type="signal peptide" evidence="1">
    <location>
        <begin position="1"/>
        <end position="25"/>
    </location>
</feature>
<comment type="caution">
    <text evidence="3">The sequence shown here is derived from an EMBL/GenBank/DDBJ whole genome shotgun (WGS) entry which is preliminary data.</text>
</comment>
<dbReference type="InterPro" id="IPR035994">
    <property type="entry name" value="Nucleoside_phosphorylase_sf"/>
</dbReference>
<dbReference type="OrthoDB" id="1891335at2759"/>
<dbReference type="EMBL" id="NKXS01006934">
    <property type="protein sequence ID" value="PIN00490.1"/>
    <property type="molecule type" value="Genomic_DNA"/>
</dbReference>
<feature type="chain" id="PRO_5013614318" evidence="1">
    <location>
        <begin position="26"/>
        <end position="358"/>
    </location>
</feature>
<sequence>MAAPVSKFLFLLILTFLALNYNANGEIHGKTQRKISRANRYGPYLGIVIPNQFELNPLLQHPSYTPHDTIDFAGRRFRFGSIAGQRVVMVMTGLSLINAGITTQLLLSLFRIKGVVHYGLSGNADPSLHIGDVTIPQSWGHTGLWSWQRFGFGPEDELPLEAAGDYSREFGYLKFADYAVNVTGCDQNDNLLNNIWYQQEEIFPIDGTPEERQHILWVPVDAKYFDLASKLEGKGLELQKCINSTTCLFTTPKVARIARGASSSIYLDNSAYRTFLNNKFNVSPVDMESAAVALICYQQRVPFIIIRALSDLAGGGSAQSNEADTFIPLAANNSVTVLVEFVKLLNGNDSTQSEEFSL</sequence>
<dbReference type="GO" id="GO:0008782">
    <property type="term" value="F:adenosylhomocysteine nucleosidase activity"/>
    <property type="evidence" value="ECO:0007669"/>
    <property type="project" value="UniProtKB-EC"/>
</dbReference>
<proteinExistence type="predicted"/>
<dbReference type="GO" id="GO:0009116">
    <property type="term" value="P:nucleoside metabolic process"/>
    <property type="evidence" value="ECO:0007669"/>
    <property type="project" value="InterPro"/>
</dbReference>
<protein>
    <submittedName>
        <fullName evidence="3">Adenosylhomocysteine nucleosidase</fullName>
        <ecNumber evidence="3">3.2.2.9</ecNumber>
    </submittedName>
</protein>
<evidence type="ECO:0000313" key="3">
    <source>
        <dbReference type="EMBL" id="PIN00490.1"/>
    </source>
</evidence>
<dbReference type="InterPro" id="IPR000845">
    <property type="entry name" value="Nucleoside_phosphorylase_d"/>
</dbReference>
<evidence type="ECO:0000259" key="2">
    <source>
        <dbReference type="Pfam" id="PF01048"/>
    </source>
</evidence>
<dbReference type="Gene3D" id="3.40.50.1580">
    <property type="entry name" value="Nucleoside phosphorylase domain"/>
    <property type="match status" value="1"/>
</dbReference>
<name>A0A2G9G6D6_9LAMI</name>
<accession>A0A2G9G6D6</accession>
<gene>
    <name evidence="3" type="ORF">CDL12_27008</name>
</gene>
<dbReference type="PANTHER" id="PTHR21234:SF19">
    <property type="entry name" value="BARK STORAGE PROTEIN B-LIKE"/>
    <property type="match status" value="1"/>
</dbReference>
<dbReference type="AlphaFoldDB" id="A0A2G9G6D6"/>
<dbReference type="Proteomes" id="UP000231279">
    <property type="component" value="Unassembled WGS sequence"/>
</dbReference>
<organism evidence="3 4">
    <name type="scientific">Handroanthus impetiginosus</name>
    <dbReference type="NCBI Taxonomy" id="429701"/>
    <lineage>
        <taxon>Eukaryota</taxon>
        <taxon>Viridiplantae</taxon>
        <taxon>Streptophyta</taxon>
        <taxon>Embryophyta</taxon>
        <taxon>Tracheophyta</taxon>
        <taxon>Spermatophyta</taxon>
        <taxon>Magnoliopsida</taxon>
        <taxon>eudicotyledons</taxon>
        <taxon>Gunneridae</taxon>
        <taxon>Pentapetalae</taxon>
        <taxon>asterids</taxon>
        <taxon>lamiids</taxon>
        <taxon>Lamiales</taxon>
        <taxon>Bignoniaceae</taxon>
        <taxon>Crescentiina</taxon>
        <taxon>Tabebuia alliance</taxon>
        <taxon>Handroanthus</taxon>
    </lineage>
</organism>
<keyword evidence="1" id="KW-0732">Signal</keyword>
<dbReference type="CDD" id="cd09008">
    <property type="entry name" value="MTAN"/>
    <property type="match status" value="1"/>
</dbReference>
<dbReference type="STRING" id="429701.A0A2G9G6D6"/>
<dbReference type="PANTHER" id="PTHR21234">
    <property type="entry name" value="PURINE NUCLEOSIDE PHOSPHORYLASE"/>
    <property type="match status" value="1"/>
</dbReference>
<keyword evidence="4" id="KW-1185">Reference proteome</keyword>
<evidence type="ECO:0000256" key="1">
    <source>
        <dbReference type="SAM" id="SignalP"/>
    </source>
</evidence>
<dbReference type="SUPFAM" id="SSF53167">
    <property type="entry name" value="Purine and uridine phosphorylases"/>
    <property type="match status" value="1"/>
</dbReference>
<dbReference type="EC" id="3.2.2.9" evidence="3"/>
<reference evidence="4" key="1">
    <citation type="journal article" date="2018" name="Gigascience">
        <title>Genome assembly of the Pink Ipe (Handroanthus impetiginosus, Bignoniaceae), a highly valued, ecologically keystone Neotropical timber forest tree.</title>
        <authorList>
            <person name="Silva-Junior O.B."/>
            <person name="Grattapaglia D."/>
            <person name="Novaes E."/>
            <person name="Collevatti R.G."/>
        </authorList>
    </citation>
    <scope>NUCLEOTIDE SEQUENCE [LARGE SCALE GENOMIC DNA]</scope>
    <source>
        <strain evidence="4">cv. UFG-1</strain>
    </source>
</reference>
<keyword evidence="3" id="KW-0378">Hydrolase</keyword>
<feature type="domain" description="Nucleoside phosphorylase" evidence="2">
    <location>
        <begin position="45"/>
        <end position="343"/>
    </location>
</feature>
<evidence type="ECO:0000313" key="4">
    <source>
        <dbReference type="Proteomes" id="UP000231279"/>
    </source>
</evidence>